<dbReference type="AlphaFoldDB" id="A3BYW6"/>
<protein>
    <submittedName>
        <fullName evidence="1">Uncharacterized protein</fullName>
    </submittedName>
</protein>
<gene>
    <name evidence="1" type="ORF">OsJ_29387</name>
</gene>
<dbReference type="Proteomes" id="UP000007752">
    <property type="component" value="Chromosome 9"/>
</dbReference>
<reference evidence="1" key="2">
    <citation type="submission" date="2008-12" db="EMBL/GenBank/DDBJ databases">
        <title>Improved gene annotation of the rice (Oryza sativa) genomes.</title>
        <authorList>
            <person name="Wang J."/>
            <person name="Li R."/>
            <person name="Fan W."/>
            <person name="Huang Q."/>
            <person name="Zhang J."/>
            <person name="Zhou Y."/>
            <person name="Hu Y."/>
            <person name="Zi S."/>
            <person name="Li J."/>
            <person name="Ni P."/>
            <person name="Zheng H."/>
            <person name="Zhang Y."/>
            <person name="Zhao M."/>
            <person name="Hao Q."/>
            <person name="McDermott J."/>
            <person name="Samudrala R."/>
            <person name="Kristiansen K."/>
            <person name="Wong G.K.-S."/>
        </authorList>
    </citation>
    <scope>NUCLEOTIDE SEQUENCE</scope>
</reference>
<sequence length="55" mass="6137">MCSAKEKYATLSELELDLKLYLNAAATSSLSSISTDICLKLEIEELAKISLTHFW</sequence>
<name>A3BYW6_ORYSJ</name>
<proteinExistence type="predicted"/>
<accession>A3BYW6</accession>
<reference evidence="1" key="1">
    <citation type="journal article" date="2005" name="PLoS Biol.">
        <title>The genomes of Oryza sativa: a history of duplications.</title>
        <authorList>
            <person name="Yu J."/>
            <person name="Wang J."/>
            <person name="Lin W."/>
            <person name="Li S."/>
            <person name="Li H."/>
            <person name="Zhou J."/>
            <person name="Ni P."/>
            <person name="Dong W."/>
            <person name="Hu S."/>
            <person name="Zeng C."/>
            <person name="Zhang J."/>
            <person name="Zhang Y."/>
            <person name="Li R."/>
            <person name="Xu Z."/>
            <person name="Li S."/>
            <person name="Li X."/>
            <person name="Zheng H."/>
            <person name="Cong L."/>
            <person name="Lin L."/>
            <person name="Yin J."/>
            <person name="Geng J."/>
            <person name="Li G."/>
            <person name="Shi J."/>
            <person name="Liu J."/>
            <person name="Lv H."/>
            <person name="Li J."/>
            <person name="Wang J."/>
            <person name="Deng Y."/>
            <person name="Ran L."/>
            <person name="Shi X."/>
            <person name="Wang X."/>
            <person name="Wu Q."/>
            <person name="Li C."/>
            <person name="Ren X."/>
            <person name="Wang J."/>
            <person name="Wang X."/>
            <person name="Li D."/>
            <person name="Liu D."/>
            <person name="Zhang X."/>
            <person name="Ji Z."/>
            <person name="Zhao W."/>
            <person name="Sun Y."/>
            <person name="Zhang Z."/>
            <person name="Bao J."/>
            <person name="Han Y."/>
            <person name="Dong L."/>
            <person name="Ji J."/>
            <person name="Chen P."/>
            <person name="Wu S."/>
            <person name="Liu J."/>
            <person name="Xiao Y."/>
            <person name="Bu D."/>
            <person name="Tan J."/>
            <person name="Yang L."/>
            <person name="Ye C."/>
            <person name="Zhang J."/>
            <person name="Xu J."/>
            <person name="Zhou Y."/>
            <person name="Yu Y."/>
            <person name="Zhang B."/>
            <person name="Zhuang S."/>
            <person name="Wei H."/>
            <person name="Liu B."/>
            <person name="Lei M."/>
            <person name="Yu H."/>
            <person name="Li Y."/>
            <person name="Xu H."/>
            <person name="Wei S."/>
            <person name="He X."/>
            <person name="Fang L."/>
            <person name="Zhang Z."/>
            <person name="Zhang Y."/>
            <person name="Huang X."/>
            <person name="Su Z."/>
            <person name="Tong W."/>
            <person name="Li J."/>
            <person name="Tong Z."/>
            <person name="Li S."/>
            <person name="Ye J."/>
            <person name="Wang L."/>
            <person name="Fang L."/>
            <person name="Lei T."/>
            <person name="Chen C."/>
            <person name="Chen H."/>
            <person name="Xu Z."/>
            <person name="Li H."/>
            <person name="Huang H."/>
            <person name="Zhang F."/>
            <person name="Xu H."/>
            <person name="Li N."/>
            <person name="Zhao C."/>
            <person name="Li S."/>
            <person name="Dong L."/>
            <person name="Huang Y."/>
            <person name="Li L."/>
            <person name="Xi Y."/>
            <person name="Qi Q."/>
            <person name="Li W."/>
            <person name="Zhang B."/>
            <person name="Hu W."/>
            <person name="Zhang Y."/>
            <person name="Tian X."/>
            <person name="Jiao Y."/>
            <person name="Liang X."/>
            <person name="Jin J."/>
            <person name="Gao L."/>
            <person name="Zheng W."/>
            <person name="Hao B."/>
            <person name="Liu S."/>
            <person name="Wang W."/>
            <person name="Yuan L."/>
            <person name="Cao M."/>
            <person name="McDermott J."/>
            <person name="Samudrala R."/>
            <person name="Wang J."/>
            <person name="Wong G.K."/>
            <person name="Yang H."/>
        </authorList>
    </citation>
    <scope>NUCLEOTIDE SEQUENCE [LARGE SCALE GENOMIC DNA]</scope>
</reference>
<dbReference type="EMBL" id="CM000146">
    <property type="protein sequence ID" value="EAZ44755.1"/>
    <property type="molecule type" value="Genomic_DNA"/>
</dbReference>
<organism evidence="1">
    <name type="scientific">Oryza sativa subsp. japonica</name>
    <name type="common">Rice</name>
    <dbReference type="NCBI Taxonomy" id="39947"/>
    <lineage>
        <taxon>Eukaryota</taxon>
        <taxon>Viridiplantae</taxon>
        <taxon>Streptophyta</taxon>
        <taxon>Embryophyta</taxon>
        <taxon>Tracheophyta</taxon>
        <taxon>Spermatophyta</taxon>
        <taxon>Magnoliopsida</taxon>
        <taxon>Liliopsida</taxon>
        <taxon>Poales</taxon>
        <taxon>Poaceae</taxon>
        <taxon>BOP clade</taxon>
        <taxon>Oryzoideae</taxon>
        <taxon>Oryzeae</taxon>
        <taxon>Oryzinae</taxon>
        <taxon>Oryza</taxon>
        <taxon>Oryza sativa</taxon>
    </lineage>
</organism>
<evidence type="ECO:0000313" key="1">
    <source>
        <dbReference type="EMBL" id="EAZ44755.1"/>
    </source>
</evidence>